<sequence length="134" mass="14100">MAAPSHVVRICTKLVEVTLGTDADMAQWRYRRLMSRGHGDQPPVAYLEAGVWPDGHLIADAPPSASAALHLARELHLAMVETGTGQRALAAATGVAHTTIGRILAGTVLCDIGTLAKLEHALGRPLWPQSPAGT</sequence>
<dbReference type="SMART" id="SM00530">
    <property type="entry name" value="HTH_XRE"/>
    <property type="match status" value="1"/>
</dbReference>
<name>A0ABQ0KX88_MYCNV</name>
<dbReference type="Proteomes" id="UP000069773">
    <property type="component" value="Unassembled WGS sequence"/>
</dbReference>
<gene>
    <name evidence="2" type="ORF">RMCN_6086</name>
</gene>
<evidence type="ECO:0000313" key="3">
    <source>
        <dbReference type="Proteomes" id="UP000069773"/>
    </source>
</evidence>
<comment type="caution">
    <text evidence="2">The sequence shown here is derived from an EMBL/GenBank/DDBJ whole genome shotgun (WGS) entry which is preliminary data.</text>
</comment>
<dbReference type="InterPro" id="IPR010982">
    <property type="entry name" value="Lambda_DNA-bd_dom_sf"/>
</dbReference>
<evidence type="ECO:0000259" key="1">
    <source>
        <dbReference type="PROSITE" id="PS50943"/>
    </source>
</evidence>
<dbReference type="CDD" id="cd00093">
    <property type="entry name" value="HTH_XRE"/>
    <property type="match status" value="1"/>
</dbReference>
<organism evidence="2 3">
    <name type="scientific">Mycolicibacterium novocastrense</name>
    <name type="common">Mycobacterium novocastrense</name>
    <dbReference type="NCBI Taxonomy" id="59813"/>
    <lineage>
        <taxon>Bacteria</taxon>
        <taxon>Bacillati</taxon>
        <taxon>Actinomycetota</taxon>
        <taxon>Actinomycetes</taxon>
        <taxon>Mycobacteriales</taxon>
        <taxon>Mycobacteriaceae</taxon>
        <taxon>Mycolicibacterium</taxon>
    </lineage>
</organism>
<protein>
    <recommendedName>
        <fullName evidence="1">HTH cro/C1-type domain-containing protein</fullName>
    </recommendedName>
</protein>
<accession>A0ABQ0KX88</accession>
<dbReference type="PROSITE" id="PS50943">
    <property type="entry name" value="HTH_CROC1"/>
    <property type="match status" value="1"/>
</dbReference>
<dbReference type="InterPro" id="IPR001387">
    <property type="entry name" value="Cro/C1-type_HTH"/>
</dbReference>
<proteinExistence type="predicted"/>
<dbReference type="EMBL" id="BCTA01000105">
    <property type="protein sequence ID" value="GAT12953.1"/>
    <property type="molecule type" value="Genomic_DNA"/>
</dbReference>
<dbReference type="Gene3D" id="1.10.260.40">
    <property type="entry name" value="lambda repressor-like DNA-binding domains"/>
    <property type="match status" value="1"/>
</dbReference>
<feature type="domain" description="HTH cro/C1-type" evidence="1">
    <location>
        <begin position="86"/>
        <end position="130"/>
    </location>
</feature>
<keyword evidence="3" id="KW-1185">Reference proteome</keyword>
<evidence type="ECO:0000313" key="2">
    <source>
        <dbReference type="EMBL" id="GAT12953.1"/>
    </source>
</evidence>
<reference evidence="2 3" key="1">
    <citation type="journal article" date="2016" name="Genome Announc.">
        <title>Draft Genome Sequences of Five Rapidly Growing Mycobacterium Species, M. thermoresistibile, M. fortuitum subsp. acetamidolyticum, M. canariasense, M. brisbanense, and M. novocastrense.</title>
        <authorList>
            <person name="Katahira K."/>
            <person name="Ogura Y."/>
            <person name="Gotoh Y."/>
            <person name="Hayashi T."/>
        </authorList>
    </citation>
    <scope>NUCLEOTIDE SEQUENCE [LARGE SCALE GENOMIC DNA]</scope>
    <source>
        <strain evidence="2 3">JCM18114</strain>
    </source>
</reference>
<dbReference type="Pfam" id="PF01381">
    <property type="entry name" value="HTH_3"/>
    <property type="match status" value="1"/>
</dbReference>
<dbReference type="SUPFAM" id="SSF47413">
    <property type="entry name" value="lambda repressor-like DNA-binding domains"/>
    <property type="match status" value="1"/>
</dbReference>